<organism evidence="8 11">
    <name type="scientific">Phytophthora infestans</name>
    <name type="common">Potato late blight agent</name>
    <name type="synonym">Botrytis infestans</name>
    <dbReference type="NCBI Taxonomy" id="4787"/>
    <lineage>
        <taxon>Eukaryota</taxon>
        <taxon>Sar</taxon>
        <taxon>Stramenopiles</taxon>
        <taxon>Oomycota</taxon>
        <taxon>Peronosporomycetes</taxon>
        <taxon>Peronosporales</taxon>
        <taxon>Peronosporaceae</taxon>
        <taxon>Phytophthora</taxon>
    </lineage>
</organism>
<feature type="compositionally biased region" description="Basic and acidic residues" evidence="7">
    <location>
        <begin position="167"/>
        <end position="182"/>
    </location>
</feature>
<keyword evidence="4 6" id="KW-0804">Transcription</keyword>
<evidence type="ECO:0000256" key="2">
    <source>
        <dbReference type="ARBA" id="ARBA00009994"/>
    </source>
</evidence>
<evidence type="ECO:0000313" key="11">
    <source>
        <dbReference type="Proteomes" id="UP000602510"/>
    </source>
</evidence>
<dbReference type="InterPro" id="IPR044888">
    <property type="entry name" value="Mediatior_Med7_sf"/>
</dbReference>
<dbReference type="GO" id="GO:0003712">
    <property type="term" value="F:transcription coregulator activity"/>
    <property type="evidence" value="ECO:0007669"/>
    <property type="project" value="InterPro"/>
</dbReference>
<comment type="function">
    <text evidence="6">Component of the Mediator complex, a coactivator involved in the regulated transcription of nearly all RNA polymerase II-dependent genes. Mediator functions as a bridge to convey information from gene-specific regulatory proteins to the basal RNA polymerase II transcription machinery.</text>
</comment>
<dbReference type="Proteomes" id="UP000602510">
    <property type="component" value="Unassembled WGS sequence"/>
</dbReference>
<evidence type="ECO:0000256" key="4">
    <source>
        <dbReference type="ARBA" id="ARBA00023163"/>
    </source>
</evidence>
<dbReference type="GO" id="GO:0016592">
    <property type="term" value="C:mediator complex"/>
    <property type="evidence" value="ECO:0007669"/>
    <property type="project" value="InterPro"/>
</dbReference>
<accession>A0A833SNC2</accession>
<gene>
    <name evidence="9" type="ORF">GN244_ATG01270</name>
    <name evidence="8" type="ORF">GN244_ATG20968</name>
    <name evidence="10" type="ORF">GN958_ATG18811</name>
</gene>
<evidence type="ECO:0000256" key="6">
    <source>
        <dbReference type="RuleBase" id="RU364060"/>
    </source>
</evidence>
<dbReference type="Gene3D" id="6.10.140.200">
    <property type="match status" value="1"/>
</dbReference>
<evidence type="ECO:0000256" key="3">
    <source>
        <dbReference type="ARBA" id="ARBA00023015"/>
    </source>
</evidence>
<dbReference type="EMBL" id="JAACNO010002635">
    <property type="protein sequence ID" value="KAF4132028.1"/>
    <property type="molecule type" value="Genomic_DNA"/>
</dbReference>
<keyword evidence="6" id="KW-0010">Activator</keyword>
<evidence type="ECO:0000313" key="8">
    <source>
        <dbReference type="EMBL" id="KAF4027420.1"/>
    </source>
</evidence>
<dbReference type="OMA" id="HTIFINM"/>
<dbReference type="InterPro" id="IPR009244">
    <property type="entry name" value="Mediatior_Med7"/>
</dbReference>
<dbReference type="GO" id="GO:0006357">
    <property type="term" value="P:regulation of transcription by RNA polymerase II"/>
    <property type="evidence" value="ECO:0007669"/>
    <property type="project" value="InterPro"/>
</dbReference>
<comment type="subunit">
    <text evidence="6">Component of the Mediator complex.</text>
</comment>
<evidence type="ECO:0000256" key="5">
    <source>
        <dbReference type="ARBA" id="ARBA00023242"/>
    </source>
</evidence>
<feature type="region of interest" description="Disordered" evidence="7">
    <location>
        <begin position="167"/>
        <end position="216"/>
    </location>
</feature>
<comment type="similarity">
    <text evidence="2 6">Belongs to the Mediator complex subunit 7 family.</text>
</comment>
<dbReference type="PANTHER" id="PTHR21428">
    <property type="entry name" value="MEDIATOR OF RNA POLYMERASE II TRANSCRIPTION SUBUNIT 7"/>
    <property type="match status" value="1"/>
</dbReference>
<dbReference type="PANTHER" id="PTHR21428:SF11">
    <property type="entry name" value="MEDIATOR OF RNA POLYMERASE II TRANSCRIPTION SUBUNIT 7"/>
    <property type="match status" value="1"/>
</dbReference>
<dbReference type="Proteomes" id="UP000704712">
    <property type="component" value="Unassembled WGS sequence"/>
</dbReference>
<keyword evidence="11" id="KW-1185">Reference proteome</keyword>
<dbReference type="SUPFAM" id="SSF140718">
    <property type="entry name" value="Mediator hinge subcomplex-like"/>
    <property type="match status" value="1"/>
</dbReference>
<protein>
    <recommendedName>
        <fullName evidence="6">Mediator of RNA polymerase II transcription subunit 7</fullName>
    </recommendedName>
</protein>
<name>A0A833SNC2_PHYIN</name>
<dbReference type="InterPro" id="IPR037212">
    <property type="entry name" value="Med7/Med21-like"/>
</dbReference>
<comment type="caution">
    <text evidence="8">The sequence shown here is derived from an EMBL/GenBank/DDBJ whole genome shotgun (WGS) entry which is preliminary data.</text>
</comment>
<evidence type="ECO:0000256" key="7">
    <source>
        <dbReference type="SAM" id="MobiDB-lite"/>
    </source>
</evidence>
<evidence type="ECO:0000256" key="1">
    <source>
        <dbReference type="ARBA" id="ARBA00004123"/>
    </source>
</evidence>
<comment type="subcellular location">
    <subcellularLocation>
        <location evidence="1 6">Nucleus</location>
    </subcellularLocation>
</comment>
<proteinExistence type="inferred from homology"/>
<dbReference type="AlphaFoldDB" id="A0A833SNC2"/>
<dbReference type="Pfam" id="PF05983">
    <property type="entry name" value="Med7"/>
    <property type="match status" value="1"/>
</dbReference>
<dbReference type="GO" id="GO:0070847">
    <property type="term" value="C:core mediator complex"/>
    <property type="evidence" value="ECO:0007669"/>
    <property type="project" value="TreeGrafter"/>
</dbReference>
<keyword evidence="3 6" id="KW-0805">Transcription regulation</keyword>
<keyword evidence="5 6" id="KW-0539">Nucleus</keyword>
<dbReference type="EMBL" id="WSZM01000020">
    <property type="protein sequence ID" value="KAF4046254.1"/>
    <property type="molecule type" value="Genomic_DNA"/>
</dbReference>
<evidence type="ECO:0000313" key="9">
    <source>
        <dbReference type="EMBL" id="KAF4046254.1"/>
    </source>
</evidence>
<sequence length="259" mass="28388">MAEEQEDAAPEIVSEFPAPPKFFALYADGVKSGPAPPEPMEPTYHMFGSPYSTQDVVPDLLPQSGKKLYAPQGEDDDSAPVDCKAEMKKINRSLLANFVELVDILIKKPAMFNEKLDDMELLFLNMHNLINAFRPHQARETVIQMLKTQVQERRDAARDIRRTIDESRQAVERVHGELHESTDDATAADGTSPVGTDDDVKMENADGSRAAGNGGDIANASAVASAATLTPAQQEQAEKAREARQMQEKFFAALDAAMN</sequence>
<evidence type="ECO:0000313" key="10">
    <source>
        <dbReference type="EMBL" id="KAF4132028.1"/>
    </source>
</evidence>
<dbReference type="EMBL" id="WSZM01001469">
    <property type="protein sequence ID" value="KAF4027420.1"/>
    <property type="molecule type" value="Genomic_DNA"/>
</dbReference>
<reference evidence="8" key="1">
    <citation type="submission" date="2020-04" db="EMBL/GenBank/DDBJ databases">
        <title>Hybrid Assembly of Korean Phytophthora infestans isolates.</title>
        <authorList>
            <person name="Prokchorchik M."/>
            <person name="Lee Y."/>
            <person name="Seo J."/>
            <person name="Cho J.-H."/>
            <person name="Park Y.-E."/>
            <person name="Jang D.-C."/>
            <person name="Im J.-S."/>
            <person name="Choi J.-G."/>
            <person name="Park H.-J."/>
            <person name="Lee G.-B."/>
            <person name="Lee Y.-G."/>
            <person name="Hong S.-Y."/>
            <person name="Cho K."/>
            <person name="Sohn K.H."/>
        </authorList>
    </citation>
    <scope>NUCLEOTIDE SEQUENCE</scope>
    <source>
        <strain evidence="8">KR_1_A1</strain>
        <strain evidence="10">KR_2_A2</strain>
    </source>
</reference>